<accession>A0A0A2EU64</accession>
<sequence>MGRLARKMKNGFFEPKTVDLRHVFSRKLAREKNRFGARIFYFPNQNKNFYAPRFFGARIEKISLVNAQRGTEARGTSDSCRSVGIFVFCRA</sequence>
<reference evidence="1 2" key="1">
    <citation type="submission" date="2014-08" db="EMBL/GenBank/DDBJ databases">
        <title>Porphyromonas gulae strain:COT-052_OH3439 Genome sequencing.</title>
        <authorList>
            <person name="Wallis C."/>
            <person name="Deusch O."/>
            <person name="O'Flynn C."/>
            <person name="Davis I."/>
            <person name="Jospin G."/>
            <person name="Darling A.E."/>
            <person name="Coil D.A."/>
            <person name="Alexiev A."/>
            <person name="Horsfall A."/>
            <person name="Kirkwood N."/>
            <person name="Harris S."/>
            <person name="Eisen J.A."/>
        </authorList>
    </citation>
    <scope>NUCLEOTIDE SEQUENCE [LARGE SCALE GENOMIC DNA]</scope>
    <source>
        <strain evidence="2">COT-052 OH3439</strain>
    </source>
</reference>
<proteinExistence type="predicted"/>
<protein>
    <submittedName>
        <fullName evidence="1">Uncharacterized protein</fullName>
    </submittedName>
</protein>
<comment type="caution">
    <text evidence="1">The sequence shown here is derived from an EMBL/GenBank/DDBJ whole genome shotgun (WGS) entry which is preliminary data.</text>
</comment>
<name>A0A0A2EU64_9PORP</name>
<dbReference type="EMBL" id="JRAK01000160">
    <property type="protein sequence ID" value="KGN83733.1"/>
    <property type="molecule type" value="Genomic_DNA"/>
</dbReference>
<gene>
    <name evidence="1" type="ORF">HR15_11645</name>
</gene>
<organism evidence="1 2">
    <name type="scientific">Porphyromonas gulae</name>
    <dbReference type="NCBI Taxonomy" id="111105"/>
    <lineage>
        <taxon>Bacteria</taxon>
        <taxon>Pseudomonadati</taxon>
        <taxon>Bacteroidota</taxon>
        <taxon>Bacteroidia</taxon>
        <taxon>Bacteroidales</taxon>
        <taxon>Porphyromonadaceae</taxon>
        <taxon>Porphyromonas</taxon>
    </lineage>
</organism>
<dbReference type="AlphaFoldDB" id="A0A0A2EU64"/>
<evidence type="ECO:0000313" key="2">
    <source>
        <dbReference type="Proteomes" id="UP000030146"/>
    </source>
</evidence>
<dbReference type="Proteomes" id="UP000030146">
    <property type="component" value="Unassembled WGS sequence"/>
</dbReference>
<keyword evidence="2" id="KW-1185">Reference proteome</keyword>
<evidence type="ECO:0000313" key="1">
    <source>
        <dbReference type="EMBL" id="KGN83733.1"/>
    </source>
</evidence>